<reference evidence="2" key="1">
    <citation type="journal article" date="2014" name="Front. Microbiol.">
        <title>High frequency of phylogenetically diverse reductive dehalogenase-homologous genes in deep subseafloor sedimentary metagenomes.</title>
        <authorList>
            <person name="Kawai M."/>
            <person name="Futagami T."/>
            <person name="Toyoda A."/>
            <person name="Takaki Y."/>
            <person name="Nishi S."/>
            <person name="Hori S."/>
            <person name="Arai W."/>
            <person name="Tsubouchi T."/>
            <person name="Morono Y."/>
            <person name="Uchiyama I."/>
            <person name="Ito T."/>
            <person name="Fujiyama A."/>
            <person name="Inagaki F."/>
            <person name="Takami H."/>
        </authorList>
    </citation>
    <scope>NUCLEOTIDE SEQUENCE</scope>
    <source>
        <strain evidence="2">Expedition CK06-06</strain>
    </source>
</reference>
<evidence type="ECO:0000313" key="2">
    <source>
        <dbReference type="EMBL" id="GAG90213.1"/>
    </source>
</evidence>
<sequence>VEPTRIFIDFEFTGLHQGTTPISLGVARDDGKCFYGEFVDYDVSQVDGWLRDNVFESLTIPPGEVYKWTCGDLWISGTRWKIRDKLMEWLGDVSPIEVWADCPAYDWVLFCELWGGALQIPERFYYIPFDLSTLFWASGVDPDTSREEFSGVHGQRHNALCDALMIKACWERLENCCRGSR</sequence>
<dbReference type="GO" id="GO:0003676">
    <property type="term" value="F:nucleic acid binding"/>
    <property type="evidence" value="ECO:0007669"/>
    <property type="project" value="InterPro"/>
</dbReference>
<gene>
    <name evidence="2" type="ORF">S01H4_48032</name>
</gene>
<dbReference type="InterPro" id="IPR036397">
    <property type="entry name" value="RNaseH_sf"/>
</dbReference>
<name>X1C172_9ZZZZ</name>
<organism evidence="2">
    <name type="scientific">marine sediment metagenome</name>
    <dbReference type="NCBI Taxonomy" id="412755"/>
    <lineage>
        <taxon>unclassified sequences</taxon>
        <taxon>metagenomes</taxon>
        <taxon>ecological metagenomes</taxon>
    </lineage>
</organism>
<feature type="domain" description="3'-5' exoribonuclease Rv2179c-like" evidence="1">
    <location>
        <begin position="5"/>
        <end position="171"/>
    </location>
</feature>
<comment type="caution">
    <text evidence="2">The sequence shown here is derived from an EMBL/GenBank/DDBJ whole genome shotgun (WGS) entry which is preliminary data.</text>
</comment>
<accession>X1C172</accession>
<dbReference type="InterPro" id="IPR033390">
    <property type="entry name" value="Rv2179c-like"/>
</dbReference>
<feature type="non-terminal residue" evidence="2">
    <location>
        <position position="1"/>
    </location>
</feature>
<dbReference type="AlphaFoldDB" id="X1C172"/>
<dbReference type="SUPFAM" id="SSF53098">
    <property type="entry name" value="Ribonuclease H-like"/>
    <property type="match status" value="1"/>
</dbReference>
<evidence type="ECO:0000259" key="1">
    <source>
        <dbReference type="Pfam" id="PF16473"/>
    </source>
</evidence>
<dbReference type="InterPro" id="IPR012337">
    <property type="entry name" value="RNaseH-like_sf"/>
</dbReference>
<dbReference type="Gene3D" id="3.30.420.10">
    <property type="entry name" value="Ribonuclease H-like superfamily/Ribonuclease H"/>
    <property type="match status" value="1"/>
</dbReference>
<dbReference type="EMBL" id="BART01027035">
    <property type="protein sequence ID" value="GAG90213.1"/>
    <property type="molecule type" value="Genomic_DNA"/>
</dbReference>
<proteinExistence type="predicted"/>
<protein>
    <recommendedName>
        <fullName evidence="1">3'-5' exoribonuclease Rv2179c-like domain-containing protein</fullName>
    </recommendedName>
</protein>
<dbReference type="Pfam" id="PF16473">
    <property type="entry name" value="Rv2179c-like"/>
    <property type="match status" value="1"/>
</dbReference>